<proteinExistence type="inferred from homology"/>
<organism evidence="6 7">
    <name type="scientific">Mesorhabditis belari</name>
    <dbReference type="NCBI Taxonomy" id="2138241"/>
    <lineage>
        <taxon>Eukaryota</taxon>
        <taxon>Metazoa</taxon>
        <taxon>Ecdysozoa</taxon>
        <taxon>Nematoda</taxon>
        <taxon>Chromadorea</taxon>
        <taxon>Rhabditida</taxon>
        <taxon>Rhabditina</taxon>
        <taxon>Rhabditomorpha</taxon>
        <taxon>Rhabditoidea</taxon>
        <taxon>Rhabditidae</taxon>
        <taxon>Mesorhabditinae</taxon>
        <taxon>Mesorhabditis</taxon>
    </lineage>
</organism>
<dbReference type="GO" id="GO:0036149">
    <property type="term" value="P:phosphatidylinositol acyl-chain remodeling"/>
    <property type="evidence" value="ECO:0007669"/>
    <property type="project" value="TreeGrafter"/>
</dbReference>
<accession>A0AAF3J595</accession>
<keyword evidence="3" id="KW-0012">Acyltransferase</keyword>
<evidence type="ECO:0000256" key="2">
    <source>
        <dbReference type="ARBA" id="ARBA00022679"/>
    </source>
</evidence>
<dbReference type="WBParaSite" id="MBELARI_LOCUS17046.1">
    <property type="protein sequence ID" value="MBELARI_LOCUS17046.1"/>
    <property type="gene ID" value="MBELARI_LOCUS17046"/>
</dbReference>
<evidence type="ECO:0000313" key="6">
    <source>
        <dbReference type="Proteomes" id="UP000887575"/>
    </source>
</evidence>
<dbReference type="GO" id="GO:0005783">
    <property type="term" value="C:endoplasmic reticulum"/>
    <property type="evidence" value="ECO:0007669"/>
    <property type="project" value="TreeGrafter"/>
</dbReference>
<keyword evidence="4" id="KW-1133">Transmembrane helix</keyword>
<keyword evidence="4" id="KW-0812">Transmembrane</keyword>
<evidence type="ECO:0000256" key="3">
    <source>
        <dbReference type="ARBA" id="ARBA00023315"/>
    </source>
</evidence>
<name>A0AAF3J595_9BILA</name>
<dbReference type="AlphaFoldDB" id="A0AAF3J595"/>
<evidence type="ECO:0000256" key="4">
    <source>
        <dbReference type="SAM" id="Phobius"/>
    </source>
</evidence>
<sequence>MDPSGPPPFMTNRRISHLPGARSAVSQMNWKQRIIWAIKTPIRTLNCISNVTVFFIAYFGFMFPVMWAKTVWPRLYWFWEGKLYRWLQAFIGYWGYTAGYDVYEYGDDLSQCINERVLLMCNHQSTADVPTLMACLQSKGVASRKTIWLMDQMFRWTPFGIIGNNHGDYFIQQGKSTRDKELVRLKDHLKNVFWDRDRRWVIVFPEGGFYFKRIESSQKYGRENGFPHTEYTTLPRMGAIKAILEEVGPRDEEEEDFDKRPRTSSKLKLIKDTVGAIREKKYVKDTRPPIKYLLDVTIAYPHGIPLTLATMAMGTRERCDIAVHYRVYDAAEVPFEDDEALRDWMYARYKEKDDMLGRYYETGEFFRGETGQRVVFSWTKIIIQYIFWFGSCYLHWKLYTWLLMLPYYFLFPRQ</sequence>
<evidence type="ECO:0000259" key="5">
    <source>
        <dbReference type="SMART" id="SM00563"/>
    </source>
</evidence>
<evidence type="ECO:0000313" key="7">
    <source>
        <dbReference type="WBParaSite" id="MBELARI_LOCUS17046.1"/>
    </source>
</evidence>
<reference evidence="7" key="1">
    <citation type="submission" date="2024-02" db="UniProtKB">
        <authorList>
            <consortium name="WormBaseParasite"/>
        </authorList>
    </citation>
    <scope>IDENTIFICATION</scope>
</reference>
<dbReference type="Pfam" id="PF01553">
    <property type="entry name" value="Acyltransferase"/>
    <property type="match status" value="1"/>
</dbReference>
<keyword evidence="4" id="KW-0472">Membrane</keyword>
<dbReference type="PANTHER" id="PTHR10983">
    <property type="entry name" value="1-ACYLGLYCEROL-3-PHOSPHATE ACYLTRANSFERASE-RELATED"/>
    <property type="match status" value="1"/>
</dbReference>
<keyword evidence="2" id="KW-0808">Transferase</keyword>
<dbReference type="CDD" id="cd07990">
    <property type="entry name" value="LPLAT_LCLAT1-like"/>
    <property type="match status" value="1"/>
</dbReference>
<dbReference type="InterPro" id="IPR002123">
    <property type="entry name" value="Plipid/glycerol_acylTrfase"/>
</dbReference>
<keyword evidence="6" id="KW-1185">Reference proteome</keyword>
<protein>
    <submittedName>
        <fullName evidence="7">Phospholipid/glycerol acyltransferase domain-containing protein</fullName>
    </submittedName>
</protein>
<dbReference type="PANTHER" id="PTHR10983:SF2">
    <property type="entry name" value="ACYL-COA:LYSOPHOSPHATIDYLGLYCEROL ACYLTRANSFERASE 1"/>
    <property type="match status" value="1"/>
</dbReference>
<dbReference type="Proteomes" id="UP000887575">
    <property type="component" value="Unassembled WGS sequence"/>
</dbReference>
<dbReference type="SUPFAM" id="SSF69593">
    <property type="entry name" value="Glycerol-3-phosphate (1)-acyltransferase"/>
    <property type="match status" value="1"/>
</dbReference>
<feature type="transmembrane region" description="Helical" evidence="4">
    <location>
        <begin position="48"/>
        <end position="68"/>
    </location>
</feature>
<comment type="similarity">
    <text evidence="1">Belongs to the 1-acyl-sn-glycerol-3-phosphate acyltransferase family.</text>
</comment>
<dbReference type="SMART" id="SM00563">
    <property type="entry name" value="PlsC"/>
    <property type="match status" value="1"/>
</dbReference>
<dbReference type="InterPro" id="IPR032098">
    <property type="entry name" value="Acyltransf_C"/>
</dbReference>
<feature type="domain" description="Phospholipid/glycerol acyltransferase" evidence="5">
    <location>
        <begin position="117"/>
        <end position="233"/>
    </location>
</feature>
<dbReference type="Pfam" id="PF16076">
    <property type="entry name" value="Acyltransf_C"/>
    <property type="match status" value="1"/>
</dbReference>
<evidence type="ECO:0000256" key="1">
    <source>
        <dbReference type="ARBA" id="ARBA00008655"/>
    </source>
</evidence>
<dbReference type="GO" id="GO:0016746">
    <property type="term" value="F:acyltransferase activity"/>
    <property type="evidence" value="ECO:0007669"/>
    <property type="project" value="UniProtKB-KW"/>
</dbReference>